<feature type="repeat" description="PPR" evidence="3">
    <location>
        <begin position="485"/>
        <end position="519"/>
    </location>
</feature>
<feature type="repeat" description="PPR" evidence="3">
    <location>
        <begin position="272"/>
        <end position="306"/>
    </location>
</feature>
<sequence>MMRRLVISSIFRSRLSLHLSTTPPESSALLSRLLSPRLDSSIQIGNIFPQFSFWKHSFCSATFSDSETEISRSESLSEDQSLVHFNGNDVIRTQGSNHAVGVLHEIITANSNAYDDMEKALDESGVDLTTPVVCKILQRLQFEEKTAFRFFTWAGHQERYSHEPSTYNEMIDILSSTKYKNKQFRIVIDMLDYMKRNSKTSVPTDVMLEILRKYCERYLTHVQKFAKRKRIRVKTQPEINAFNMLLDAMCKCGLVKDAEALVKKMRHKVKPDENTYNVLFFGCCRVRDPKKAMKLLEEMIQAGHKPENFTYCAAIDAFCQAGLVDDAAELFDFMVTKGSAVSAPTAKTFALMIVALAKNDKEEECFELIGRMISTGCLPDVSTYKEVIEGMCMAGKVDEAYKFLDEMSNKGYPPDIVTYNCFLRVLCENKKSEEALKLYARMVETRCSPSVQTYNMLISMFFEMDDPDGAFNTWREMDGRDCGQDVETYCVMINGLFDCHRGKEACFLLEEVVNKGMKLPYRAFDSFLMRLSEVGNIKAIHKVSEHMKKFYNHSMARRFALNEKRKSTSLRGK</sequence>
<gene>
    <name evidence="4" type="ORF">GA_TR7856_c0_g1_i1_g.25423</name>
</gene>
<feature type="repeat" description="PPR" evidence="3">
    <location>
        <begin position="450"/>
        <end position="484"/>
    </location>
</feature>
<feature type="repeat" description="PPR" evidence="3">
    <location>
        <begin position="307"/>
        <end position="341"/>
    </location>
</feature>
<reference evidence="4" key="1">
    <citation type="submission" date="2016-07" db="EMBL/GenBank/DDBJ databases">
        <title>De novo transcriptome assembly of four accessions of the metal hyperaccumulator plant Noccaea caerulescens.</title>
        <authorList>
            <person name="Blande D."/>
            <person name="Halimaa P."/>
            <person name="Tervahauta A.I."/>
            <person name="Aarts M.G."/>
            <person name="Karenlampi S.O."/>
        </authorList>
    </citation>
    <scope>NUCLEOTIDE SEQUENCE</scope>
</reference>
<evidence type="ECO:0000313" key="4">
    <source>
        <dbReference type="EMBL" id="JAU23835.1"/>
    </source>
</evidence>
<organism evidence="4">
    <name type="scientific">Noccaea caerulescens</name>
    <name type="common">Alpine penny-cress</name>
    <name type="synonym">Thlaspi caerulescens</name>
    <dbReference type="NCBI Taxonomy" id="107243"/>
    <lineage>
        <taxon>Eukaryota</taxon>
        <taxon>Viridiplantae</taxon>
        <taxon>Streptophyta</taxon>
        <taxon>Embryophyta</taxon>
        <taxon>Tracheophyta</taxon>
        <taxon>Spermatophyta</taxon>
        <taxon>Magnoliopsida</taxon>
        <taxon>eudicotyledons</taxon>
        <taxon>Gunneridae</taxon>
        <taxon>Pentapetalae</taxon>
        <taxon>rosids</taxon>
        <taxon>malvids</taxon>
        <taxon>Brassicales</taxon>
        <taxon>Brassicaceae</taxon>
        <taxon>Coluteocarpeae</taxon>
        <taxon>Noccaea</taxon>
    </lineage>
</organism>
<comment type="similarity">
    <text evidence="1">Belongs to the PPR family. P subfamily.</text>
</comment>
<dbReference type="EMBL" id="GEVI01008485">
    <property type="protein sequence ID" value="JAU23835.1"/>
    <property type="molecule type" value="Transcribed_RNA"/>
</dbReference>
<dbReference type="Pfam" id="PF01535">
    <property type="entry name" value="PPR"/>
    <property type="match status" value="1"/>
</dbReference>
<keyword evidence="2" id="KW-0677">Repeat</keyword>
<evidence type="ECO:0000256" key="1">
    <source>
        <dbReference type="ARBA" id="ARBA00007626"/>
    </source>
</evidence>
<accession>A0A1J3DV80</accession>
<dbReference type="InterPro" id="IPR002885">
    <property type="entry name" value="PPR_rpt"/>
</dbReference>
<dbReference type="InterPro" id="IPR011990">
    <property type="entry name" value="TPR-like_helical_dom_sf"/>
</dbReference>
<proteinExistence type="inferred from homology"/>
<dbReference type="Gene3D" id="1.25.40.10">
    <property type="entry name" value="Tetratricopeptide repeat domain"/>
    <property type="match status" value="3"/>
</dbReference>
<feature type="repeat" description="PPR" evidence="3">
    <location>
        <begin position="345"/>
        <end position="379"/>
    </location>
</feature>
<dbReference type="AlphaFoldDB" id="A0A1J3DV80"/>
<evidence type="ECO:0000256" key="2">
    <source>
        <dbReference type="ARBA" id="ARBA00022737"/>
    </source>
</evidence>
<dbReference type="Pfam" id="PF13041">
    <property type="entry name" value="PPR_2"/>
    <property type="match status" value="2"/>
</dbReference>
<feature type="repeat" description="PPR" evidence="3">
    <location>
        <begin position="238"/>
        <end position="268"/>
    </location>
</feature>
<dbReference type="PANTHER" id="PTHR47941">
    <property type="entry name" value="PENTATRICOPEPTIDE REPEAT-CONTAINING PROTEIN 3, MITOCHONDRIAL"/>
    <property type="match status" value="1"/>
</dbReference>
<name>A0A1J3DV80_NOCCA</name>
<evidence type="ECO:0000256" key="3">
    <source>
        <dbReference type="PROSITE-ProRule" id="PRU00708"/>
    </source>
</evidence>
<dbReference type="PROSITE" id="PS51375">
    <property type="entry name" value="PPR"/>
    <property type="match status" value="8"/>
</dbReference>
<dbReference type="NCBIfam" id="TIGR00756">
    <property type="entry name" value="PPR"/>
    <property type="match status" value="7"/>
</dbReference>
<dbReference type="Pfam" id="PF12854">
    <property type="entry name" value="PPR_1"/>
    <property type="match status" value="2"/>
</dbReference>
<feature type="repeat" description="PPR" evidence="3">
    <location>
        <begin position="415"/>
        <end position="449"/>
    </location>
</feature>
<feature type="repeat" description="PPR" evidence="3">
    <location>
        <begin position="380"/>
        <end position="414"/>
    </location>
</feature>
<protein>
    <submittedName>
        <fullName evidence="4">Pentatricopeptide repeat-containing protein, mitochondrial</fullName>
    </submittedName>
</protein>